<proteinExistence type="predicted"/>
<evidence type="ECO:0008006" key="3">
    <source>
        <dbReference type="Google" id="ProtNLM"/>
    </source>
</evidence>
<sequence length="57" mass="5860">MLDDVRAGIGDWTVAEITDAGTRVGHVAVVVSDDNGAPAGRIGDLRIDAPHAGRGHE</sequence>
<evidence type="ECO:0000313" key="1">
    <source>
        <dbReference type="EMBL" id="MFG3014135.1"/>
    </source>
</evidence>
<dbReference type="RefSeq" id="WP_392820467.1">
    <property type="nucleotide sequence ID" value="NZ_JBICYV010000014.1"/>
</dbReference>
<reference evidence="1 2" key="1">
    <citation type="submission" date="2024-10" db="EMBL/GenBank/DDBJ databases">
        <title>The Natural Products Discovery Center: Release of the First 8490 Sequenced Strains for Exploring Actinobacteria Biosynthetic Diversity.</title>
        <authorList>
            <person name="Kalkreuter E."/>
            <person name="Kautsar S.A."/>
            <person name="Yang D."/>
            <person name="Bader C.D."/>
            <person name="Teijaro C.N."/>
            <person name="Fluegel L."/>
            <person name="Davis C.M."/>
            <person name="Simpson J.R."/>
            <person name="Lauterbach L."/>
            <person name="Steele A.D."/>
            <person name="Gui C."/>
            <person name="Meng S."/>
            <person name="Li G."/>
            <person name="Viehrig K."/>
            <person name="Ye F."/>
            <person name="Su P."/>
            <person name="Kiefer A.F."/>
            <person name="Nichols A."/>
            <person name="Cepeda A.J."/>
            <person name="Yan W."/>
            <person name="Fan B."/>
            <person name="Jiang Y."/>
            <person name="Adhikari A."/>
            <person name="Zheng C.-J."/>
            <person name="Schuster L."/>
            <person name="Cowan T.M."/>
            <person name="Smanski M.J."/>
            <person name="Chevrette M.G."/>
            <person name="De Carvalho L.P.S."/>
            <person name="Shen B."/>
        </authorList>
    </citation>
    <scope>NUCLEOTIDE SEQUENCE [LARGE SCALE GENOMIC DNA]</scope>
    <source>
        <strain evidence="1 2">NPDC048320</strain>
    </source>
</reference>
<name>A0ABW7BEK9_9ACTN</name>
<comment type="caution">
    <text evidence="1">The sequence shown here is derived from an EMBL/GenBank/DDBJ whole genome shotgun (WGS) entry which is preliminary data.</text>
</comment>
<evidence type="ECO:0000313" key="2">
    <source>
        <dbReference type="Proteomes" id="UP001604267"/>
    </source>
</evidence>
<protein>
    <recommendedName>
        <fullName evidence="3">PRC-barrel domain-containing protein</fullName>
    </recommendedName>
</protein>
<keyword evidence="2" id="KW-1185">Reference proteome</keyword>
<gene>
    <name evidence="1" type="ORF">ACGFZB_27670</name>
</gene>
<dbReference type="Proteomes" id="UP001604267">
    <property type="component" value="Unassembled WGS sequence"/>
</dbReference>
<organism evidence="1 2">
    <name type="scientific">Streptomyces cinerochromogenes</name>
    <dbReference type="NCBI Taxonomy" id="66422"/>
    <lineage>
        <taxon>Bacteria</taxon>
        <taxon>Bacillati</taxon>
        <taxon>Actinomycetota</taxon>
        <taxon>Actinomycetes</taxon>
        <taxon>Kitasatosporales</taxon>
        <taxon>Streptomycetaceae</taxon>
        <taxon>Streptomyces</taxon>
    </lineage>
</organism>
<dbReference type="EMBL" id="JBICYV010000014">
    <property type="protein sequence ID" value="MFG3014135.1"/>
    <property type="molecule type" value="Genomic_DNA"/>
</dbReference>
<accession>A0ABW7BEK9</accession>